<dbReference type="AlphaFoldDB" id="A0A8T3BVX0"/>
<evidence type="ECO:0008006" key="5">
    <source>
        <dbReference type="Google" id="ProtNLM"/>
    </source>
</evidence>
<feature type="repeat" description="PPR" evidence="2">
    <location>
        <begin position="325"/>
        <end position="359"/>
    </location>
</feature>
<name>A0A8T3BVX0_DENNO</name>
<dbReference type="Proteomes" id="UP000829196">
    <property type="component" value="Unassembled WGS sequence"/>
</dbReference>
<dbReference type="PANTHER" id="PTHR47926">
    <property type="entry name" value="PENTATRICOPEPTIDE REPEAT-CONTAINING PROTEIN"/>
    <property type="match status" value="1"/>
</dbReference>
<protein>
    <recommendedName>
        <fullName evidence="5">Pentatricopeptide repeat-containing protein</fullName>
    </recommendedName>
</protein>
<keyword evidence="1" id="KW-0677">Repeat</keyword>
<dbReference type="InterPro" id="IPR046960">
    <property type="entry name" value="PPR_At4g14850-like_plant"/>
</dbReference>
<dbReference type="InterPro" id="IPR046849">
    <property type="entry name" value="E2_motif"/>
</dbReference>
<dbReference type="NCBIfam" id="TIGR00756">
    <property type="entry name" value="PPR"/>
    <property type="match status" value="3"/>
</dbReference>
<dbReference type="Pfam" id="PF20430">
    <property type="entry name" value="Eplus_motif"/>
    <property type="match status" value="1"/>
</dbReference>
<reference evidence="3" key="1">
    <citation type="journal article" date="2022" name="Front. Genet.">
        <title>Chromosome-Scale Assembly of the Dendrobium nobile Genome Provides Insights Into the Molecular Mechanism of the Biosynthesis of the Medicinal Active Ingredient of Dendrobium.</title>
        <authorList>
            <person name="Xu Q."/>
            <person name="Niu S.-C."/>
            <person name="Li K.-L."/>
            <person name="Zheng P.-J."/>
            <person name="Zhang X.-J."/>
            <person name="Jia Y."/>
            <person name="Liu Y."/>
            <person name="Niu Y.-X."/>
            <person name="Yu L.-H."/>
            <person name="Chen D.-F."/>
            <person name="Zhang G.-Q."/>
        </authorList>
    </citation>
    <scope>NUCLEOTIDE SEQUENCE</scope>
    <source>
        <tissue evidence="3">Leaf</tissue>
    </source>
</reference>
<dbReference type="FunFam" id="1.25.40.10:FF:000184">
    <property type="entry name" value="Pentatricopeptide repeat-containing protein, chloroplastic"/>
    <property type="match status" value="1"/>
</dbReference>
<dbReference type="Pfam" id="PF13041">
    <property type="entry name" value="PPR_2"/>
    <property type="match status" value="1"/>
</dbReference>
<evidence type="ECO:0000313" key="3">
    <source>
        <dbReference type="EMBL" id="KAI0519781.1"/>
    </source>
</evidence>
<dbReference type="GO" id="GO:0009451">
    <property type="term" value="P:RNA modification"/>
    <property type="evidence" value="ECO:0007669"/>
    <property type="project" value="InterPro"/>
</dbReference>
<dbReference type="Pfam" id="PF20431">
    <property type="entry name" value="E_motif"/>
    <property type="match status" value="1"/>
</dbReference>
<dbReference type="SUPFAM" id="SSF48452">
    <property type="entry name" value="TPR-like"/>
    <property type="match status" value="1"/>
</dbReference>
<evidence type="ECO:0000313" key="4">
    <source>
        <dbReference type="Proteomes" id="UP000829196"/>
    </source>
</evidence>
<dbReference type="OrthoDB" id="1675999at2759"/>
<dbReference type="Gene3D" id="1.25.40.10">
    <property type="entry name" value="Tetratricopeptide repeat domain"/>
    <property type="match status" value="4"/>
</dbReference>
<feature type="repeat" description="PPR" evidence="2">
    <location>
        <begin position="186"/>
        <end position="216"/>
    </location>
</feature>
<dbReference type="PROSITE" id="PS51375">
    <property type="entry name" value="PPR"/>
    <property type="match status" value="4"/>
</dbReference>
<dbReference type="SMR" id="A0A8T3BVX0"/>
<dbReference type="InterPro" id="IPR011990">
    <property type="entry name" value="TPR-like_helical_dom_sf"/>
</dbReference>
<proteinExistence type="predicted"/>
<dbReference type="Pfam" id="PF01535">
    <property type="entry name" value="PPR"/>
    <property type="match status" value="4"/>
</dbReference>
<dbReference type="InterPro" id="IPR046848">
    <property type="entry name" value="E_motif"/>
</dbReference>
<gene>
    <name evidence="3" type="ORF">KFK09_007242</name>
</gene>
<accession>A0A8T3BVX0</accession>
<organism evidence="3 4">
    <name type="scientific">Dendrobium nobile</name>
    <name type="common">Orchid</name>
    <dbReference type="NCBI Taxonomy" id="94219"/>
    <lineage>
        <taxon>Eukaryota</taxon>
        <taxon>Viridiplantae</taxon>
        <taxon>Streptophyta</taxon>
        <taxon>Embryophyta</taxon>
        <taxon>Tracheophyta</taxon>
        <taxon>Spermatophyta</taxon>
        <taxon>Magnoliopsida</taxon>
        <taxon>Liliopsida</taxon>
        <taxon>Asparagales</taxon>
        <taxon>Orchidaceae</taxon>
        <taxon>Epidendroideae</taxon>
        <taxon>Malaxideae</taxon>
        <taxon>Dendrobiinae</taxon>
        <taxon>Dendrobium</taxon>
    </lineage>
</organism>
<feature type="repeat" description="PPR" evidence="2">
    <location>
        <begin position="223"/>
        <end position="253"/>
    </location>
</feature>
<evidence type="ECO:0000256" key="1">
    <source>
        <dbReference type="ARBA" id="ARBA00022737"/>
    </source>
</evidence>
<dbReference type="Pfam" id="PF12854">
    <property type="entry name" value="PPR_1"/>
    <property type="match status" value="1"/>
</dbReference>
<sequence>MKGGVIRKTVALSSDLHLHQVSSSCSLPFLSILEKCSVLKDVKKIHAHAVTCGLSHFAYITSRILARYADTGEMDDAYELFDSITSPTIFNWNTIIRGFSKTTEAERGLLVFIKMRRSAIEPNMHAFPFVVKSCGAILSLFQVHAQVFLFGFNLDVYVTSSLIRRYSNLGEVELAHKVFDECTMRNVVCWTSLISGYCSRGLFDRARQVFDEMPEKTDASQKTDASWSAMVSGYVQNKRYEEAMELFLELKVSLSVNLNRSLLVSALRACSALGVFEEGRWIHSYIDGKGLEYGLELGTALVDFYAKCGFIELAMKVFDKIQGKDVTAWSAMIVGLAMNGHSRFAIQIFSEMLRRKLKPNAITFIGLLTACNHGGLVDEGTTYFKVMDLVYGIPPSIEHYGCMVDLLSRAGKTKEAEQMVLSMPVEPDGAIWGSLLHGCFVHGDNELAERVGSHIIKVEPEHYGRYVGLANAYAAMGRWEGVAKVRRVMKERGVIATAGWSLVEVNGTAHRFMANDMSHPMLHEIYEILSDLTSYMILNL</sequence>
<feature type="repeat" description="PPR" evidence="2">
    <location>
        <begin position="88"/>
        <end position="122"/>
    </location>
</feature>
<dbReference type="EMBL" id="JAGYWB010000006">
    <property type="protein sequence ID" value="KAI0519781.1"/>
    <property type="molecule type" value="Genomic_DNA"/>
</dbReference>
<dbReference type="GO" id="GO:0003723">
    <property type="term" value="F:RNA binding"/>
    <property type="evidence" value="ECO:0007669"/>
    <property type="project" value="InterPro"/>
</dbReference>
<dbReference type="PANTHER" id="PTHR47926:SF350">
    <property type="entry name" value="(WILD MALAYSIAN BANANA) HYPOTHETICAL PROTEIN"/>
    <property type="match status" value="1"/>
</dbReference>
<comment type="caution">
    <text evidence="3">The sequence shown here is derived from an EMBL/GenBank/DDBJ whole genome shotgun (WGS) entry which is preliminary data.</text>
</comment>
<dbReference type="InterPro" id="IPR002885">
    <property type="entry name" value="PPR_rpt"/>
</dbReference>
<keyword evidence="4" id="KW-1185">Reference proteome</keyword>
<evidence type="ECO:0000256" key="2">
    <source>
        <dbReference type="PROSITE-ProRule" id="PRU00708"/>
    </source>
</evidence>